<evidence type="ECO:0000313" key="8">
    <source>
        <dbReference type="Proteomes" id="UP000176902"/>
    </source>
</evidence>
<evidence type="ECO:0000256" key="6">
    <source>
        <dbReference type="SAM" id="Phobius"/>
    </source>
</evidence>
<feature type="transmembrane region" description="Helical" evidence="6">
    <location>
        <begin position="434"/>
        <end position="453"/>
    </location>
</feature>
<keyword evidence="3 6" id="KW-0812">Transmembrane</keyword>
<dbReference type="GO" id="GO:0005886">
    <property type="term" value="C:plasma membrane"/>
    <property type="evidence" value="ECO:0007669"/>
    <property type="project" value="UniProtKB-SubCell"/>
</dbReference>
<name>A0A1F5JPR5_9BACT</name>
<feature type="transmembrane region" description="Helical" evidence="6">
    <location>
        <begin position="128"/>
        <end position="145"/>
    </location>
</feature>
<dbReference type="InterPro" id="IPR050833">
    <property type="entry name" value="Poly_Biosynth_Transport"/>
</dbReference>
<feature type="transmembrane region" description="Helical" evidence="6">
    <location>
        <begin position="12"/>
        <end position="36"/>
    </location>
</feature>
<dbReference type="PANTHER" id="PTHR30250">
    <property type="entry name" value="PST FAMILY PREDICTED COLANIC ACID TRANSPORTER"/>
    <property type="match status" value="1"/>
</dbReference>
<feature type="transmembrane region" description="Helical" evidence="6">
    <location>
        <begin position="157"/>
        <end position="179"/>
    </location>
</feature>
<feature type="transmembrane region" description="Helical" evidence="6">
    <location>
        <begin position="86"/>
        <end position="116"/>
    </location>
</feature>
<sequence length="497" mass="56283">MNNAQSLKEKVVKGSVIVLVMTLLGSFFAYLIRILYSRTLTIEDYGLFYAVLAMFGIATAYIDLGFGYSMVYLLPKYLKVKDYAKAWNIFIHGLVIPAIMSVVVATILAISAPFLAKNYFKIAGSENLIYIFCIYIVTSTVLNTLSQIYTGLQKPKYYSSITVSKWLLIFVFSQLFFLFKFSNVIYYAIAWALAHIATTIIFLYLLYLHHPFLTGNKIILEGKTLKLIWVFAFPALIESVMYSFVILTDTFFLTLFRGVREVGIYNIIYPIASISMMLLNPLNGLILPLVSHLMEGEKDKLTYLVEKVLEITPFIGVYFALFIVMFPSSVVGLIFGSKWLGLVEFPLTIIALGVIGLLMSIILGTILIGTGRIRERLKIFAFVGIFHVIFNAIFIWKMGVLGVAITNSLVGLSLSILFARIIRGIIPFEAPYMFYIKLLIFASLAYLIVKITAINPQNWFEFVAAGMIYTMIFAIFGFILKVYDKRILFMILPKKNE</sequence>
<gene>
    <name evidence="7" type="ORF">A3C59_00390</name>
</gene>
<feature type="transmembrane region" description="Helical" evidence="6">
    <location>
        <begin position="402"/>
        <end position="422"/>
    </location>
</feature>
<feature type="transmembrane region" description="Helical" evidence="6">
    <location>
        <begin position="267"/>
        <end position="290"/>
    </location>
</feature>
<feature type="transmembrane region" description="Helical" evidence="6">
    <location>
        <begin position="347"/>
        <end position="367"/>
    </location>
</feature>
<dbReference type="InterPro" id="IPR002797">
    <property type="entry name" value="Polysacc_synth"/>
</dbReference>
<feature type="transmembrane region" description="Helical" evidence="6">
    <location>
        <begin position="459"/>
        <end position="480"/>
    </location>
</feature>
<dbReference type="Proteomes" id="UP000176902">
    <property type="component" value="Unassembled WGS sequence"/>
</dbReference>
<evidence type="ECO:0000313" key="7">
    <source>
        <dbReference type="EMBL" id="OGE30430.1"/>
    </source>
</evidence>
<dbReference type="AlphaFoldDB" id="A0A1F5JPR5"/>
<reference evidence="7 8" key="1">
    <citation type="journal article" date="2016" name="Nat. Commun.">
        <title>Thousands of microbial genomes shed light on interconnected biogeochemical processes in an aquifer system.</title>
        <authorList>
            <person name="Anantharaman K."/>
            <person name="Brown C.T."/>
            <person name="Hug L.A."/>
            <person name="Sharon I."/>
            <person name="Castelle C.J."/>
            <person name="Probst A.J."/>
            <person name="Thomas B.C."/>
            <person name="Singh A."/>
            <person name="Wilkins M.J."/>
            <person name="Karaoz U."/>
            <person name="Brodie E.L."/>
            <person name="Williams K.H."/>
            <person name="Hubbard S.S."/>
            <person name="Banfield J.F."/>
        </authorList>
    </citation>
    <scope>NUCLEOTIDE SEQUENCE [LARGE SCALE GENOMIC DNA]</scope>
</reference>
<feature type="transmembrane region" description="Helical" evidence="6">
    <location>
        <begin position="311"/>
        <end position="335"/>
    </location>
</feature>
<evidence type="ECO:0000256" key="3">
    <source>
        <dbReference type="ARBA" id="ARBA00022692"/>
    </source>
</evidence>
<keyword evidence="4 6" id="KW-1133">Transmembrane helix</keyword>
<evidence type="ECO:0000256" key="5">
    <source>
        <dbReference type="ARBA" id="ARBA00023136"/>
    </source>
</evidence>
<feature type="transmembrane region" description="Helical" evidence="6">
    <location>
        <begin position="185"/>
        <end position="207"/>
    </location>
</feature>
<accession>A0A1F5JPR5</accession>
<comment type="caution">
    <text evidence="7">The sequence shown here is derived from an EMBL/GenBank/DDBJ whole genome shotgun (WGS) entry which is preliminary data.</text>
</comment>
<evidence type="ECO:0000256" key="2">
    <source>
        <dbReference type="ARBA" id="ARBA00022475"/>
    </source>
</evidence>
<protein>
    <submittedName>
        <fullName evidence="7">Uncharacterized protein</fullName>
    </submittedName>
</protein>
<evidence type="ECO:0000256" key="1">
    <source>
        <dbReference type="ARBA" id="ARBA00004651"/>
    </source>
</evidence>
<feature type="transmembrane region" description="Helical" evidence="6">
    <location>
        <begin position="227"/>
        <end position="247"/>
    </location>
</feature>
<dbReference type="PANTHER" id="PTHR30250:SF11">
    <property type="entry name" value="O-ANTIGEN TRANSPORTER-RELATED"/>
    <property type="match status" value="1"/>
</dbReference>
<dbReference type="Pfam" id="PF01943">
    <property type="entry name" value="Polysacc_synt"/>
    <property type="match status" value="1"/>
</dbReference>
<feature type="transmembrane region" description="Helical" evidence="6">
    <location>
        <begin position="48"/>
        <end position="74"/>
    </location>
</feature>
<dbReference type="EMBL" id="MFCV01000047">
    <property type="protein sequence ID" value="OGE30430.1"/>
    <property type="molecule type" value="Genomic_DNA"/>
</dbReference>
<proteinExistence type="predicted"/>
<dbReference type="STRING" id="1797768.A3C59_00390"/>
<keyword evidence="5 6" id="KW-0472">Membrane</keyword>
<feature type="transmembrane region" description="Helical" evidence="6">
    <location>
        <begin position="379"/>
        <end position="396"/>
    </location>
</feature>
<evidence type="ECO:0000256" key="4">
    <source>
        <dbReference type="ARBA" id="ARBA00022989"/>
    </source>
</evidence>
<keyword evidence="2" id="KW-1003">Cell membrane</keyword>
<organism evidence="7 8">
    <name type="scientific">Candidatus Daviesbacteria bacterium RIFCSPHIGHO2_02_FULL_36_13</name>
    <dbReference type="NCBI Taxonomy" id="1797768"/>
    <lineage>
        <taxon>Bacteria</taxon>
        <taxon>Candidatus Daviesiibacteriota</taxon>
    </lineage>
</organism>
<comment type="subcellular location">
    <subcellularLocation>
        <location evidence="1">Cell membrane</location>
        <topology evidence="1">Multi-pass membrane protein</topology>
    </subcellularLocation>
</comment>